<dbReference type="Gene3D" id="3.30.420.10">
    <property type="entry name" value="Ribonuclease H-like superfamily/Ribonuclease H"/>
    <property type="match status" value="1"/>
</dbReference>
<dbReference type="InterPro" id="IPR036397">
    <property type="entry name" value="RNaseH_sf"/>
</dbReference>
<dbReference type="GO" id="GO:0000176">
    <property type="term" value="C:nuclear exosome (RNase complex)"/>
    <property type="evidence" value="ECO:0007669"/>
    <property type="project" value="TreeGrafter"/>
</dbReference>
<dbReference type="GO" id="GO:0071037">
    <property type="term" value="P:nuclear polyadenylation-dependent snRNA catabolic process"/>
    <property type="evidence" value="ECO:0007669"/>
    <property type="project" value="TreeGrafter"/>
</dbReference>
<evidence type="ECO:0000256" key="1">
    <source>
        <dbReference type="ARBA" id="ARBA00004123"/>
    </source>
</evidence>
<comment type="subcellular location">
    <subcellularLocation>
        <location evidence="1">Nucleus</location>
    </subcellularLocation>
</comment>
<sequence length="656" mass="75201">MGRMRRKARSNATSSQWTANDRSDLVAFLVAYRDAAVGRYQLNNPEQFVIGGIDFPILSVRSIRQRFLALPIQLTAKQRKVVHECCVETFLFHGTIDREDGQRQVLISLYADGLPRTEGRRSGALYVYRPWFCRERESTDAQEAAIEAVQALIDQPSRCIRDTDRLDLEQLQTMVVPGPLLDNLLLVNSLASIRQMQREWKEHPPTIVAFDLEAYNESKYCQLTCLLQIAVPSHPHQRHYIIDPLAPDVWDEIGPILAPYFADPSIVKIGHAIGGLDVPCLYRDFGIVVVNAFDTYEAATQLKLPLKGLAAVCHQYQLLQDGDFYTKLKEQYQSCDWRVRPLTEPMLQYGRFDIHYLMPLRELMIRDLTRDAWASDRQQSQLVAEALQETLQQFAREDDEDDFMTSARTSPTSYATGRNNDGEDTVGYQSAVSRQSSLSEYDTPAEDGSVMSNYTRKSECIANVLSRKELNASELRMQIDLGRTLAMSQEHCRKLWRGRNEPRMGVLDVLVQRLRRHQIPWTSSQNELYIQLADWRDAIASALETLPQFIAPLEFLAAVAYQRPCTEIGLRRISTSLPHAIEENKEIREQLLDIVRESACTKESEDIFCEEYYFYKVNRFRRLMDDGIIMQWKWSIAVAVVLAGAALVVSGRKRSR</sequence>
<keyword evidence="4" id="KW-1133">Transmembrane helix</keyword>
<feature type="region of interest" description="Disordered" evidence="3">
    <location>
        <begin position="398"/>
        <end position="446"/>
    </location>
</feature>
<dbReference type="PANTHER" id="PTHR12124">
    <property type="entry name" value="POLYMYOSITIS/SCLERODERMA AUTOANTIGEN-RELATED"/>
    <property type="match status" value="1"/>
</dbReference>
<feature type="domain" description="HRDC" evidence="5">
    <location>
        <begin position="522"/>
        <end position="605"/>
    </location>
</feature>
<evidence type="ECO:0000259" key="5">
    <source>
        <dbReference type="PROSITE" id="PS50967"/>
    </source>
</evidence>
<dbReference type="EMBL" id="BDSP01000100">
    <property type="protein sequence ID" value="GAX15937.1"/>
    <property type="molecule type" value="Genomic_DNA"/>
</dbReference>
<dbReference type="Pfam" id="PF00570">
    <property type="entry name" value="HRDC"/>
    <property type="match status" value="1"/>
</dbReference>
<dbReference type="GO" id="GO:0005730">
    <property type="term" value="C:nucleolus"/>
    <property type="evidence" value="ECO:0007669"/>
    <property type="project" value="TreeGrafter"/>
</dbReference>
<dbReference type="GO" id="GO:0000166">
    <property type="term" value="F:nucleotide binding"/>
    <property type="evidence" value="ECO:0007669"/>
    <property type="project" value="InterPro"/>
</dbReference>
<dbReference type="Proteomes" id="UP000198406">
    <property type="component" value="Unassembled WGS sequence"/>
</dbReference>
<dbReference type="PROSITE" id="PS50967">
    <property type="entry name" value="HRDC"/>
    <property type="match status" value="1"/>
</dbReference>
<accession>A0A1Z5JPI7</accession>
<feature type="transmembrane region" description="Helical" evidence="4">
    <location>
        <begin position="632"/>
        <end position="650"/>
    </location>
</feature>
<dbReference type="GO" id="GO:0003727">
    <property type="term" value="F:single-stranded RNA binding"/>
    <property type="evidence" value="ECO:0007669"/>
    <property type="project" value="TreeGrafter"/>
</dbReference>
<keyword evidence="4" id="KW-0812">Transmembrane</keyword>
<dbReference type="AlphaFoldDB" id="A0A1Z5JPI7"/>
<dbReference type="GO" id="GO:0071036">
    <property type="term" value="P:nuclear polyadenylation-dependent snoRNA catabolic process"/>
    <property type="evidence" value="ECO:0007669"/>
    <property type="project" value="TreeGrafter"/>
</dbReference>
<evidence type="ECO:0000256" key="3">
    <source>
        <dbReference type="SAM" id="MobiDB-lite"/>
    </source>
</evidence>
<evidence type="ECO:0000256" key="4">
    <source>
        <dbReference type="SAM" id="Phobius"/>
    </source>
</evidence>
<comment type="caution">
    <text evidence="6">The sequence shown here is derived from an EMBL/GenBank/DDBJ whole genome shotgun (WGS) entry which is preliminary data.</text>
</comment>
<dbReference type="SUPFAM" id="SSF47819">
    <property type="entry name" value="HRDC-like"/>
    <property type="match status" value="1"/>
</dbReference>
<dbReference type="GO" id="GO:0000175">
    <property type="term" value="F:3'-5'-RNA exonuclease activity"/>
    <property type="evidence" value="ECO:0007669"/>
    <property type="project" value="InterPro"/>
</dbReference>
<dbReference type="OrthoDB" id="1920326at2759"/>
<evidence type="ECO:0000313" key="7">
    <source>
        <dbReference type="Proteomes" id="UP000198406"/>
    </source>
</evidence>
<name>A0A1Z5JPI7_FISSO</name>
<dbReference type="Gene3D" id="1.10.150.80">
    <property type="entry name" value="HRDC domain"/>
    <property type="match status" value="1"/>
</dbReference>
<evidence type="ECO:0000313" key="6">
    <source>
        <dbReference type="EMBL" id="GAX15937.1"/>
    </source>
</evidence>
<proteinExistence type="predicted"/>
<dbReference type="GO" id="GO:0071035">
    <property type="term" value="P:nuclear polyadenylation-dependent rRNA catabolic process"/>
    <property type="evidence" value="ECO:0007669"/>
    <property type="project" value="TreeGrafter"/>
</dbReference>
<keyword evidence="4" id="KW-0472">Membrane</keyword>
<dbReference type="GO" id="GO:0071039">
    <property type="term" value="P:nuclear polyadenylation-dependent CUT catabolic process"/>
    <property type="evidence" value="ECO:0007669"/>
    <property type="project" value="TreeGrafter"/>
</dbReference>
<dbReference type="GO" id="GO:0071040">
    <property type="term" value="P:nuclear polyadenylation-dependent antisense transcript catabolic process"/>
    <property type="evidence" value="ECO:0007669"/>
    <property type="project" value="TreeGrafter"/>
</dbReference>
<dbReference type="InterPro" id="IPR010997">
    <property type="entry name" value="HRDC-like_sf"/>
</dbReference>
<dbReference type="InterPro" id="IPR044876">
    <property type="entry name" value="HRDC_dom_sf"/>
</dbReference>
<reference evidence="6 7" key="1">
    <citation type="journal article" date="2015" name="Plant Cell">
        <title>Oil accumulation by the oleaginous diatom Fistulifera solaris as revealed by the genome and transcriptome.</title>
        <authorList>
            <person name="Tanaka T."/>
            <person name="Maeda Y."/>
            <person name="Veluchamy A."/>
            <person name="Tanaka M."/>
            <person name="Abida H."/>
            <person name="Marechal E."/>
            <person name="Bowler C."/>
            <person name="Muto M."/>
            <person name="Sunaga Y."/>
            <person name="Tanaka M."/>
            <person name="Yoshino T."/>
            <person name="Taniguchi T."/>
            <person name="Fukuda Y."/>
            <person name="Nemoto M."/>
            <person name="Matsumoto M."/>
            <person name="Wong P.S."/>
            <person name="Aburatani S."/>
            <person name="Fujibuchi W."/>
        </authorList>
    </citation>
    <scope>NUCLEOTIDE SEQUENCE [LARGE SCALE GENOMIC DNA]</scope>
    <source>
        <strain evidence="6 7">JPCC DA0580</strain>
    </source>
</reference>
<keyword evidence="7" id="KW-1185">Reference proteome</keyword>
<dbReference type="InterPro" id="IPR045092">
    <property type="entry name" value="Rrp6-like"/>
</dbReference>
<dbReference type="SMART" id="SM00474">
    <property type="entry name" value="35EXOc"/>
    <property type="match status" value="1"/>
</dbReference>
<gene>
    <name evidence="6" type="ORF">FisN_22Hh213</name>
</gene>
<dbReference type="InterPro" id="IPR002562">
    <property type="entry name" value="3'-5'_exonuclease_dom"/>
</dbReference>
<dbReference type="GO" id="GO:0071051">
    <property type="term" value="P:poly(A)-dependent snoRNA 3'-end processing"/>
    <property type="evidence" value="ECO:0007669"/>
    <property type="project" value="TreeGrafter"/>
</dbReference>
<dbReference type="GO" id="GO:0071044">
    <property type="term" value="P:histone mRNA catabolic process"/>
    <property type="evidence" value="ECO:0007669"/>
    <property type="project" value="TreeGrafter"/>
</dbReference>
<dbReference type="InterPro" id="IPR002121">
    <property type="entry name" value="HRDC_dom"/>
</dbReference>
<organism evidence="6 7">
    <name type="scientific">Fistulifera solaris</name>
    <name type="common">Oleaginous diatom</name>
    <dbReference type="NCBI Taxonomy" id="1519565"/>
    <lineage>
        <taxon>Eukaryota</taxon>
        <taxon>Sar</taxon>
        <taxon>Stramenopiles</taxon>
        <taxon>Ochrophyta</taxon>
        <taxon>Bacillariophyta</taxon>
        <taxon>Bacillariophyceae</taxon>
        <taxon>Bacillariophycidae</taxon>
        <taxon>Naviculales</taxon>
        <taxon>Naviculaceae</taxon>
        <taxon>Fistulifera</taxon>
    </lineage>
</organism>
<dbReference type="SUPFAM" id="SSF53098">
    <property type="entry name" value="Ribonuclease H-like"/>
    <property type="match status" value="1"/>
</dbReference>
<dbReference type="InParanoid" id="A0A1Z5JPI7"/>
<feature type="compositionally biased region" description="Polar residues" evidence="3">
    <location>
        <begin position="406"/>
        <end position="419"/>
    </location>
</feature>
<dbReference type="InterPro" id="IPR012337">
    <property type="entry name" value="RNaseH-like_sf"/>
</dbReference>
<feature type="compositionally biased region" description="Polar residues" evidence="3">
    <location>
        <begin position="427"/>
        <end position="440"/>
    </location>
</feature>
<protein>
    <recommendedName>
        <fullName evidence="5">HRDC domain-containing protein</fullName>
    </recommendedName>
</protein>
<dbReference type="Pfam" id="PF01612">
    <property type="entry name" value="DNA_pol_A_exo1"/>
    <property type="match status" value="1"/>
</dbReference>
<dbReference type="PANTHER" id="PTHR12124:SF47">
    <property type="entry name" value="EXOSOME COMPONENT 10"/>
    <property type="match status" value="1"/>
</dbReference>
<dbReference type="GO" id="GO:0000467">
    <property type="term" value="P:exonucleolytic trimming to generate mature 3'-end of 5.8S rRNA from tricistronic rRNA transcript (SSU-rRNA, 5.8S rRNA, LSU-rRNA)"/>
    <property type="evidence" value="ECO:0007669"/>
    <property type="project" value="InterPro"/>
</dbReference>
<evidence type="ECO:0000256" key="2">
    <source>
        <dbReference type="ARBA" id="ARBA00023242"/>
    </source>
</evidence>
<dbReference type="GO" id="GO:0071038">
    <property type="term" value="P:TRAMP-dependent tRNA surveillance pathway"/>
    <property type="evidence" value="ECO:0007669"/>
    <property type="project" value="TreeGrafter"/>
</dbReference>
<keyword evidence="2" id="KW-0539">Nucleus</keyword>